<organism evidence="8 9">
    <name type="scientific">Tsukamurella conjunctivitidis</name>
    <dbReference type="NCBI Taxonomy" id="2592068"/>
    <lineage>
        <taxon>Bacteria</taxon>
        <taxon>Bacillati</taxon>
        <taxon>Actinomycetota</taxon>
        <taxon>Actinomycetes</taxon>
        <taxon>Mycobacteriales</taxon>
        <taxon>Tsukamurellaceae</taxon>
        <taxon>Tsukamurella</taxon>
    </lineage>
</organism>
<name>A0A5C5RNJ5_9ACTN</name>
<evidence type="ECO:0000259" key="7">
    <source>
        <dbReference type="Pfam" id="PF05199"/>
    </source>
</evidence>
<comment type="caution">
    <text evidence="8">The sequence shown here is derived from an EMBL/GenBank/DDBJ whole genome shotgun (WGS) entry which is preliminary data.</text>
</comment>
<dbReference type="SUPFAM" id="SSF54373">
    <property type="entry name" value="FAD-linked reductases, C-terminal domain"/>
    <property type="match status" value="1"/>
</dbReference>
<dbReference type="SUPFAM" id="SSF51905">
    <property type="entry name" value="FAD/NAD(P)-binding domain"/>
    <property type="match status" value="1"/>
</dbReference>
<evidence type="ECO:0000259" key="6">
    <source>
        <dbReference type="Pfam" id="PF00732"/>
    </source>
</evidence>
<dbReference type="PIRSF" id="PIRSF000137">
    <property type="entry name" value="Alcohol_oxidase"/>
    <property type="match status" value="1"/>
</dbReference>
<dbReference type="AlphaFoldDB" id="A0A5C5RNJ5"/>
<evidence type="ECO:0000256" key="1">
    <source>
        <dbReference type="ARBA" id="ARBA00001974"/>
    </source>
</evidence>
<keyword evidence="9" id="KW-1185">Reference proteome</keyword>
<dbReference type="Pfam" id="PF05199">
    <property type="entry name" value="GMC_oxred_C"/>
    <property type="match status" value="1"/>
</dbReference>
<dbReference type="Gene3D" id="3.50.50.60">
    <property type="entry name" value="FAD/NAD(P)-binding domain"/>
    <property type="match status" value="1"/>
</dbReference>
<dbReference type="PANTHER" id="PTHR11552:SF147">
    <property type="entry name" value="CHOLINE DEHYDROGENASE, MITOCHONDRIAL"/>
    <property type="match status" value="1"/>
</dbReference>
<comment type="similarity">
    <text evidence="2">Belongs to the GMC oxidoreductase family.</text>
</comment>
<dbReference type="InterPro" id="IPR036188">
    <property type="entry name" value="FAD/NAD-bd_sf"/>
</dbReference>
<dbReference type="OrthoDB" id="9785276at2"/>
<gene>
    <name evidence="8" type="ORF">FK530_23590</name>
</gene>
<dbReference type="Gene3D" id="3.30.560.10">
    <property type="entry name" value="Glucose Oxidase, domain 3"/>
    <property type="match status" value="1"/>
</dbReference>
<evidence type="ECO:0000256" key="3">
    <source>
        <dbReference type="ARBA" id="ARBA00022630"/>
    </source>
</evidence>
<sequence>METYEYIVAGAGSGGCAVAARLVEGGASVLLLEAGPANDTPEVQIPAAFAQLFHSDRDWDYRTEPEPTLDGRTIYQPRAKTMGGCSSMNCMVHLRGCSEDYDNWAQYGVEGWAWSDVEPFFDKSPLGWRELPSPDPLSEAFVESAVAAGIQENPTHFGPNLDGVSLSKTTTRDGHRYDAATAYLGPLSNNSLLQIVTGALIDKVIVEDGVATGVRYLIDGQPVESRASREVIVSAGVFGTPEILQRSGIGPADHLSALGITPVADLPAVGANLMDHPMTLMNWEIEGDQVGLFDADDPSYVAMWAEEGKGKLTSNVAEATAHVRTEPGLPAPDFQIVFVPSYFREHGAQVHDKPAFTLGQSYWTPTSVGTVLIASADPQRRAQVHLNLLSDRAEIAAMIRAIRLSREIVSSGPLASHAGVELSPGLQIDSDDDLEAWIRANVEHTYHPSCTVRMGTDGALDSQLRVRGVAGLRVADASVFPVIPRANTNMPAVVVGERCADFIIRSKKAAESVAAAR</sequence>
<dbReference type="EMBL" id="VIGX01000030">
    <property type="protein sequence ID" value="TWS24627.1"/>
    <property type="molecule type" value="Genomic_DNA"/>
</dbReference>
<dbReference type="RefSeq" id="WP_006368929.1">
    <property type="nucleotide sequence ID" value="NZ_VIGX01000030.1"/>
</dbReference>
<comment type="cofactor">
    <cofactor evidence="1 5">
        <name>FAD</name>
        <dbReference type="ChEBI" id="CHEBI:57692"/>
    </cofactor>
</comment>
<dbReference type="Proteomes" id="UP000319375">
    <property type="component" value="Unassembled WGS sequence"/>
</dbReference>
<keyword evidence="4 5" id="KW-0274">FAD</keyword>
<feature type="domain" description="Glucose-methanol-choline oxidoreductase C-terminal" evidence="7">
    <location>
        <begin position="365"/>
        <end position="496"/>
    </location>
</feature>
<reference evidence="8 9" key="1">
    <citation type="submission" date="2019-06" db="EMBL/GenBank/DDBJ databases">
        <title>Tsukamurella conjunctivitidis sp. nov., Tsukamurella assacharolytica sp. nov. and Tsukamurella sputae sp. nov. isolated from patients with conjunctivitis, bacteraemia (lymphoma) and respiratory infection (sputum) in Hong Kong.</title>
        <authorList>
            <person name="Teng J.L.L."/>
            <person name="Lee H.H."/>
            <person name="Fong J.Y.H."/>
            <person name="Fok K.M.N."/>
            <person name="Lau S.K.P."/>
            <person name="Woo P.C.Y."/>
        </authorList>
    </citation>
    <scope>NUCLEOTIDE SEQUENCE [LARGE SCALE GENOMIC DNA]</scope>
    <source>
        <strain evidence="8 9">HKU72</strain>
    </source>
</reference>
<evidence type="ECO:0000313" key="8">
    <source>
        <dbReference type="EMBL" id="TWS24627.1"/>
    </source>
</evidence>
<proteinExistence type="inferred from homology"/>
<evidence type="ECO:0000256" key="5">
    <source>
        <dbReference type="PIRSR" id="PIRSR000137-2"/>
    </source>
</evidence>
<dbReference type="GO" id="GO:0050660">
    <property type="term" value="F:flavin adenine dinucleotide binding"/>
    <property type="evidence" value="ECO:0007669"/>
    <property type="project" value="InterPro"/>
</dbReference>
<dbReference type="InterPro" id="IPR000172">
    <property type="entry name" value="GMC_OxRdtase_N"/>
</dbReference>
<dbReference type="PANTHER" id="PTHR11552">
    <property type="entry name" value="GLUCOSE-METHANOL-CHOLINE GMC OXIDOREDUCTASE"/>
    <property type="match status" value="1"/>
</dbReference>
<keyword evidence="3" id="KW-0285">Flavoprotein</keyword>
<dbReference type="GO" id="GO:0016614">
    <property type="term" value="F:oxidoreductase activity, acting on CH-OH group of donors"/>
    <property type="evidence" value="ECO:0007669"/>
    <property type="project" value="InterPro"/>
</dbReference>
<evidence type="ECO:0000256" key="4">
    <source>
        <dbReference type="ARBA" id="ARBA00022827"/>
    </source>
</evidence>
<feature type="domain" description="Glucose-methanol-choline oxidoreductase N-terminal" evidence="6">
    <location>
        <begin position="4"/>
        <end position="277"/>
    </location>
</feature>
<feature type="binding site" evidence="5">
    <location>
        <begin position="89"/>
        <end position="92"/>
    </location>
    <ligand>
        <name>FAD</name>
        <dbReference type="ChEBI" id="CHEBI:57692"/>
    </ligand>
</feature>
<evidence type="ECO:0000313" key="9">
    <source>
        <dbReference type="Proteomes" id="UP000319375"/>
    </source>
</evidence>
<accession>A0A5C5RNJ5</accession>
<dbReference type="Pfam" id="PF00732">
    <property type="entry name" value="GMC_oxred_N"/>
    <property type="match status" value="1"/>
</dbReference>
<evidence type="ECO:0000256" key="2">
    <source>
        <dbReference type="ARBA" id="ARBA00010790"/>
    </source>
</evidence>
<dbReference type="InterPro" id="IPR007867">
    <property type="entry name" value="GMC_OxRtase_C"/>
</dbReference>
<protein>
    <submittedName>
        <fullName evidence="8">Oxidoreductase</fullName>
    </submittedName>
</protein>
<dbReference type="InterPro" id="IPR012132">
    <property type="entry name" value="GMC_OxRdtase"/>
</dbReference>